<dbReference type="AlphaFoldDB" id="A0A511X5D5"/>
<dbReference type="InterPro" id="IPR016450">
    <property type="entry name" value="UCP005522"/>
</dbReference>
<evidence type="ECO:0000313" key="3">
    <source>
        <dbReference type="EMBL" id="GEN58168.1"/>
    </source>
</evidence>
<dbReference type="EMBL" id="BJYF01000001">
    <property type="protein sequence ID" value="GEN58168.1"/>
    <property type="molecule type" value="Genomic_DNA"/>
</dbReference>
<dbReference type="Pfam" id="PF14403">
    <property type="entry name" value="CP_ATPgrasp_2"/>
    <property type="match status" value="1"/>
</dbReference>
<dbReference type="OrthoDB" id="9804079at2"/>
<proteinExistence type="predicted"/>
<dbReference type="Proteomes" id="UP000321635">
    <property type="component" value="Unassembled WGS sequence"/>
</dbReference>
<dbReference type="Gene3D" id="3.30.1490.270">
    <property type="match status" value="1"/>
</dbReference>
<evidence type="ECO:0000259" key="2">
    <source>
        <dbReference type="Pfam" id="PF14403"/>
    </source>
</evidence>
<feature type="domain" description="Circularly permuted ATP-grasp type 2" evidence="2">
    <location>
        <begin position="103"/>
        <end position="478"/>
    </location>
</feature>
<name>A0A511X5D5_9PROT</name>
<organism evidence="3 4">
    <name type="scientific">Acetobacter nitrogenifigens DSM 23921 = NBRC 105050</name>
    <dbReference type="NCBI Taxonomy" id="1120919"/>
    <lineage>
        <taxon>Bacteria</taxon>
        <taxon>Pseudomonadati</taxon>
        <taxon>Pseudomonadota</taxon>
        <taxon>Alphaproteobacteria</taxon>
        <taxon>Acetobacterales</taxon>
        <taxon>Acetobacteraceae</taxon>
        <taxon>Acetobacter</taxon>
    </lineage>
</organism>
<gene>
    <name evidence="3" type="ORF">ANI02nite_00520</name>
</gene>
<sequence>MGDSADESVTHHGTQNAASPPQHREGLFSGYLNDAFFCELTNSGGPPDPRILQLRERLGALELGDLRNRAANAERELYNLGITFTVYSERNSIDRILPFDLVPRVLTNPEWRHVEAGVRQRVTALNMFLWDIYHDQAILKDDVVPRELVVGNANYCPQMIGLDVPGKTYVHVSGTDLVRDDDGTFLVLEDNARTPSGVSYVIENRHTMLRVMPDVAAGIDLLPVDDYGVQLQKALAEVAPEGVDDPQVVLLSPGIYNSAYFEHVFLAREMGVPLVEGQDLTIENDKVYMRTTAGLRPVHSIYRRLNDEFLDPDAFNPSSMLGVPGLVSAYRKGNITIANALGTGVADDKAVYAYLPRIIRYYLSEEPILKNVETHICAEPEGLAYTLANLENLVAKPVGESGGYGLIIGPHATREELAEFRTKLRADPANYISQPVVRLSVSPTLCETGLEPRHVDLRPFAVTGRSTWVLPGGLSRVALKRGSLVVNSSQGGGSKDTWVLAS</sequence>
<comment type="caution">
    <text evidence="3">The sequence shown here is derived from an EMBL/GenBank/DDBJ whole genome shotgun (WGS) entry which is preliminary data.</text>
</comment>
<dbReference type="InterPro" id="IPR025841">
    <property type="entry name" value="CP_ATPgrasp_2"/>
</dbReference>
<dbReference type="PIRSF" id="PIRSF005522">
    <property type="entry name" value="UCP005522"/>
    <property type="match status" value="1"/>
</dbReference>
<reference evidence="3 4" key="1">
    <citation type="submission" date="2019-07" db="EMBL/GenBank/DDBJ databases">
        <title>Whole genome shotgun sequence of Acetobacter nitrogenifigens NBRC 105050.</title>
        <authorList>
            <person name="Hosoyama A."/>
            <person name="Uohara A."/>
            <person name="Ohji S."/>
            <person name="Ichikawa N."/>
        </authorList>
    </citation>
    <scope>NUCLEOTIDE SEQUENCE [LARGE SCALE GENOMIC DNA]</scope>
    <source>
        <strain evidence="3 4">NBRC 105050</strain>
    </source>
</reference>
<dbReference type="Gene3D" id="3.40.50.11290">
    <property type="match status" value="1"/>
</dbReference>
<dbReference type="RefSeq" id="WP_026396364.1">
    <property type="nucleotide sequence ID" value="NZ_AUBI01000001.1"/>
</dbReference>
<feature type="region of interest" description="Disordered" evidence="1">
    <location>
        <begin position="1"/>
        <end position="24"/>
    </location>
</feature>
<dbReference type="PANTHER" id="PTHR34595:SF7">
    <property type="entry name" value="SLL1039 PROTEIN"/>
    <property type="match status" value="1"/>
</dbReference>
<accession>A0A511X5D5</accession>
<dbReference type="InterPro" id="IPR051680">
    <property type="entry name" value="ATP-dep_Glu-Cys_Ligase-2"/>
</dbReference>
<dbReference type="PANTHER" id="PTHR34595">
    <property type="entry name" value="BLR5612 PROTEIN"/>
    <property type="match status" value="1"/>
</dbReference>
<dbReference type="SUPFAM" id="SSF56059">
    <property type="entry name" value="Glutathione synthetase ATP-binding domain-like"/>
    <property type="match status" value="1"/>
</dbReference>
<evidence type="ECO:0000256" key="1">
    <source>
        <dbReference type="SAM" id="MobiDB-lite"/>
    </source>
</evidence>
<keyword evidence="4" id="KW-1185">Reference proteome</keyword>
<protein>
    <recommendedName>
        <fullName evidence="2">Circularly permuted ATP-grasp type 2 domain-containing protein</fullName>
    </recommendedName>
</protein>
<evidence type="ECO:0000313" key="4">
    <source>
        <dbReference type="Proteomes" id="UP000321635"/>
    </source>
</evidence>
<dbReference type="STRING" id="1120919.GCA_000429165_00053"/>